<dbReference type="EMBL" id="CP097478">
    <property type="protein sequence ID" value="USS93853.1"/>
    <property type="molecule type" value="Genomic_DNA"/>
</dbReference>
<evidence type="ECO:0000256" key="1">
    <source>
        <dbReference type="ARBA" id="ARBA00010638"/>
    </source>
</evidence>
<comment type="similarity">
    <text evidence="1 4">Belongs to the 5-formyltetrahydrofolate cyclo-ligase family.</text>
</comment>
<evidence type="ECO:0000313" key="6">
    <source>
        <dbReference type="Proteomes" id="UP001057532"/>
    </source>
</evidence>
<dbReference type="InterPro" id="IPR002698">
    <property type="entry name" value="FTHF_cligase"/>
</dbReference>
<organism evidence="5 6">
    <name type="scientific">Fructilactobacillus ixorae</name>
    <dbReference type="NCBI Taxonomy" id="1750535"/>
    <lineage>
        <taxon>Bacteria</taxon>
        <taxon>Bacillati</taxon>
        <taxon>Bacillota</taxon>
        <taxon>Bacilli</taxon>
        <taxon>Lactobacillales</taxon>
        <taxon>Lactobacillaceae</taxon>
        <taxon>Fructilactobacillus</taxon>
    </lineage>
</organism>
<comment type="catalytic activity">
    <reaction evidence="4">
        <text>(6S)-5-formyl-5,6,7,8-tetrahydrofolate + ATP = (6R)-5,10-methenyltetrahydrofolate + ADP + phosphate</text>
        <dbReference type="Rhea" id="RHEA:10488"/>
        <dbReference type="ChEBI" id="CHEBI:30616"/>
        <dbReference type="ChEBI" id="CHEBI:43474"/>
        <dbReference type="ChEBI" id="CHEBI:57455"/>
        <dbReference type="ChEBI" id="CHEBI:57457"/>
        <dbReference type="ChEBI" id="CHEBI:456216"/>
        <dbReference type="EC" id="6.3.3.2"/>
    </reaction>
</comment>
<dbReference type="RefSeq" id="WP_252780727.1">
    <property type="nucleotide sequence ID" value="NZ_CP097478.1"/>
</dbReference>
<evidence type="ECO:0000256" key="4">
    <source>
        <dbReference type="RuleBase" id="RU361279"/>
    </source>
</evidence>
<dbReference type="NCBIfam" id="TIGR02727">
    <property type="entry name" value="MTHFS_bact"/>
    <property type="match status" value="1"/>
</dbReference>
<keyword evidence="5" id="KW-0436">Ligase</keyword>
<keyword evidence="4" id="KW-0460">Magnesium</keyword>
<dbReference type="Gene3D" id="3.40.50.10420">
    <property type="entry name" value="NagB/RpiA/CoA transferase-like"/>
    <property type="match status" value="1"/>
</dbReference>
<dbReference type="PIRSF" id="PIRSF006806">
    <property type="entry name" value="FTHF_cligase"/>
    <property type="match status" value="1"/>
</dbReference>
<keyword evidence="4" id="KW-0479">Metal-binding</keyword>
<dbReference type="InterPro" id="IPR024185">
    <property type="entry name" value="FTHF_cligase-like_sf"/>
</dbReference>
<dbReference type="GO" id="GO:0030272">
    <property type="term" value="F:5-formyltetrahydrofolate cyclo-ligase activity"/>
    <property type="evidence" value="ECO:0007669"/>
    <property type="project" value="UniProtKB-EC"/>
</dbReference>
<evidence type="ECO:0000256" key="3">
    <source>
        <dbReference type="ARBA" id="ARBA00022840"/>
    </source>
</evidence>
<dbReference type="InterPro" id="IPR037171">
    <property type="entry name" value="NagB/RpiA_transferase-like"/>
</dbReference>
<keyword evidence="6" id="KW-1185">Reference proteome</keyword>
<dbReference type="PANTHER" id="PTHR23407">
    <property type="entry name" value="ATPASE INHIBITOR/5-FORMYLTETRAHYDROFOLATE CYCLO-LIGASE"/>
    <property type="match status" value="1"/>
</dbReference>
<accession>A0ABY5C7R6</accession>
<dbReference type="PANTHER" id="PTHR23407:SF1">
    <property type="entry name" value="5-FORMYLTETRAHYDROFOLATE CYCLO-LIGASE"/>
    <property type="match status" value="1"/>
</dbReference>
<dbReference type="EC" id="6.3.3.2" evidence="4"/>
<proteinExistence type="inferred from homology"/>
<evidence type="ECO:0000313" key="5">
    <source>
        <dbReference type="EMBL" id="USS93853.1"/>
    </source>
</evidence>
<reference evidence="5" key="1">
    <citation type="submission" date="2022-05" db="EMBL/GenBank/DDBJ databases">
        <authorList>
            <person name="Oliphant S.A."/>
            <person name="Watson-Haigh N.S."/>
            <person name="Sumby K.M."/>
            <person name="Gardner J.M."/>
            <person name="Jiranek V."/>
        </authorList>
    </citation>
    <scope>NUCLEOTIDE SEQUENCE</scope>
    <source>
        <strain evidence="5">Ru20-1</strain>
    </source>
</reference>
<dbReference type="Pfam" id="PF01812">
    <property type="entry name" value="5-FTHF_cyc-lig"/>
    <property type="match status" value="1"/>
</dbReference>
<dbReference type="Proteomes" id="UP001057532">
    <property type="component" value="Chromosome"/>
</dbReference>
<gene>
    <name evidence="5" type="ORF">M8332_03185</name>
</gene>
<keyword evidence="3 4" id="KW-0067">ATP-binding</keyword>
<keyword evidence="2 4" id="KW-0547">Nucleotide-binding</keyword>
<dbReference type="SUPFAM" id="SSF100950">
    <property type="entry name" value="NagB/RpiA/CoA transferase-like"/>
    <property type="match status" value="1"/>
</dbReference>
<evidence type="ECO:0000256" key="2">
    <source>
        <dbReference type="ARBA" id="ARBA00022741"/>
    </source>
</evidence>
<sequence length="180" mass="20423">MKTAIRTTVLHKLAQQAQPASRFTELYQRLFATSVWQEAQVVAVTISLPHELPTQPMISQAQRQGKLVVIPRTFPHRELRFYPFTPKTRLAKTKFGVWEPRNGTALTNDQIDLVLVPGVAFCRCNHHRIGYGGGFYDRFLASFPGQTIALAQQDQVVEQSWTPDPFDVPVQQLLVEDEHG</sequence>
<protein>
    <recommendedName>
        <fullName evidence="4">5-formyltetrahydrofolate cyclo-ligase</fullName>
        <ecNumber evidence="4">6.3.3.2</ecNumber>
    </recommendedName>
</protein>
<name>A0ABY5C7R6_9LACO</name>
<comment type="cofactor">
    <cofactor evidence="4">
        <name>Mg(2+)</name>
        <dbReference type="ChEBI" id="CHEBI:18420"/>
    </cofactor>
</comment>